<dbReference type="VEuPathDB" id="VectorBase:AGAP009440"/>
<dbReference type="AlphaFoldDB" id="A0A1S4H1Z2"/>
<reference evidence="1" key="3">
    <citation type="submission" date="2020-05" db="UniProtKB">
        <authorList>
            <consortium name="EnsemblMetazoa"/>
        </authorList>
    </citation>
    <scope>IDENTIFICATION</scope>
    <source>
        <strain evidence="1">PEST</strain>
    </source>
</reference>
<organism evidence="1 2">
    <name type="scientific">Anopheles gambiae</name>
    <name type="common">African malaria mosquito</name>
    <dbReference type="NCBI Taxonomy" id="7165"/>
    <lineage>
        <taxon>Eukaryota</taxon>
        <taxon>Metazoa</taxon>
        <taxon>Ecdysozoa</taxon>
        <taxon>Arthropoda</taxon>
        <taxon>Hexapoda</taxon>
        <taxon>Insecta</taxon>
        <taxon>Pterygota</taxon>
        <taxon>Neoptera</taxon>
        <taxon>Endopterygota</taxon>
        <taxon>Diptera</taxon>
        <taxon>Nematocera</taxon>
        <taxon>Culicoidea</taxon>
        <taxon>Culicidae</taxon>
        <taxon>Anophelinae</taxon>
        <taxon>Anopheles</taxon>
    </lineage>
</organism>
<protein>
    <submittedName>
        <fullName evidence="1">Uncharacterized protein</fullName>
    </submittedName>
</protein>
<dbReference type="Proteomes" id="UP000007062">
    <property type="component" value="Chromosome 3R"/>
</dbReference>
<evidence type="ECO:0000313" key="1">
    <source>
        <dbReference type="EnsemblMetazoa" id="AGAP009440-PA"/>
    </source>
</evidence>
<accession>A0A1S4H1Z2</accession>
<dbReference type="InParanoid" id="A0A1S4H1Z2"/>
<evidence type="ECO:0000313" key="2">
    <source>
        <dbReference type="Proteomes" id="UP000007062"/>
    </source>
</evidence>
<proteinExistence type="predicted"/>
<dbReference type="EnsemblMetazoa" id="AGAP009440-RA">
    <property type="protein sequence ID" value="AGAP009440-PA"/>
    <property type="gene ID" value="AGAP009440"/>
</dbReference>
<sequence>MKSIHHAVNHQASFVHEFQVLAAFNMVFPGKSLLRVGIAQYCEERYFTIYHNFYSISGLPLGFFSIKFSYNKLSLYSLLRICAFKLRK</sequence>
<keyword evidence="2" id="KW-1185">Reference proteome</keyword>
<reference evidence="1 2" key="2">
    <citation type="journal article" date="2004" name="Trends Parasitol.">
        <title>The Anopheles gambiae genome: an update.</title>
        <authorList>
            <person name="Mongin E."/>
            <person name="Louis C."/>
            <person name="Holt R.A."/>
            <person name="Birney E."/>
            <person name="Collins F.H."/>
        </authorList>
    </citation>
    <scope>NUCLEOTIDE SEQUENCE [LARGE SCALE GENOMIC DNA]</scope>
    <source>
        <strain evidence="1 2">PEST</strain>
    </source>
</reference>
<reference evidence="1 2" key="1">
    <citation type="journal article" date="2002" name="Science">
        <title>The genome sequence of the malaria mosquito Anopheles gambiae.</title>
        <authorList>
            <person name="Holt R.A."/>
            <person name="Subramanian G.M."/>
            <person name="Halpern A."/>
            <person name="Sutton G.G."/>
            <person name="Charlab R."/>
            <person name="Nusskern D.R."/>
            <person name="Wincker P."/>
            <person name="Clark A.G."/>
            <person name="Ribeiro J.M."/>
            <person name="Wides R."/>
            <person name="Salzberg S.L."/>
            <person name="Loftus B."/>
            <person name="Yandell M."/>
            <person name="Majoros W.H."/>
            <person name="Rusch D.B."/>
            <person name="Lai Z."/>
            <person name="Kraft C.L."/>
            <person name="Abril J.F."/>
            <person name="Anthouard V."/>
            <person name="Arensburger P."/>
            <person name="Atkinson P.W."/>
            <person name="Baden H."/>
            <person name="de Berardinis V."/>
            <person name="Baldwin D."/>
            <person name="Benes V."/>
            <person name="Biedler J."/>
            <person name="Blass C."/>
            <person name="Bolanos R."/>
            <person name="Boscus D."/>
            <person name="Barnstead M."/>
            <person name="Cai S."/>
            <person name="Center A."/>
            <person name="Chaturverdi K."/>
            <person name="Christophides G.K."/>
            <person name="Chrystal M.A."/>
            <person name="Clamp M."/>
            <person name="Cravchik A."/>
            <person name="Curwen V."/>
            <person name="Dana A."/>
            <person name="Delcher A."/>
            <person name="Dew I."/>
            <person name="Evans C.A."/>
            <person name="Flanigan M."/>
            <person name="Grundschober-Freimoser A."/>
            <person name="Friedli L."/>
            <person name="Gu Z."/>
            <person name="Guan P."/>
            <person name="Guigo R."/>
            <person name="Hillenmeyer M.E."/>
            <person name="Hladun S.L."/>
            <person name="Hogan J.R."/>
            <person name="Hong Y.S."/>
            <person name="Hoover J."/>
            <person name="Jaillon O."/>
            <person name="Ke Z."/>
            <person name="Kodira C."/>
            <person name="Kokoza E."/>
            <person name="Koutsos A."/>
            <person name="Letunic I."/>
            <person name="Levitsky A."/>
            <person name="Liang Y."/>
            <person name="Lin J.J."/>
            <person name="Lobo N.F."/>
            <person name="Lopez J.R."/>
            <person name="Malek J.A."/>
            <person name="McIntosh T.C."/>
            <person name="Meister S."/>
            <person name="Miller J."/>
            <person name="Mobarry C."/>
            <person name="Mongin E."/>
            <person name="Murphy S.D."/>
            <person name="O'Brochta D.A."/>
            <person name="Pfannkoch C."/>
            <person name="Qi R."/>
            <person name="Regier M.A."/>
            <person name="Remington K."/>
            <person name="Shao H."/>
            <person name="Sharakhova M.V."/>
            <person name="Sitter C.D."/>
            <person name="Shetty J."/>
            <person name="Smith T.J."/>
            <person name="Strong R."/>
            <person name="Sun J."/>
            <person name="Thomasova D."/>
            <person name="Ton L.Q."/>
            <person name="Topalis P."/>
            <person name="Tu Z."/>
            <person name="Unger M.F."/>
            <person name="Walenz B."/>
            <person name="Wang A."/>
            <person name="Wang J."/>
            <person name="Wang M."/>
            <person name="Wang X."/>
            <person name="Woodford K.J."/>
            <person name="Wortman J.R."/>
            <person name="Wu M."/>
            <person name="Yao A."/>
            <person name="Zdobnov E.M."/>
            <person name="Zhang H."/>
            <person name="Zhao Q."/>
            <person name="Zhao S."/>
            <person name="Zhu S.C."/>
            <person name="Zhimulev I."/>
            <person name="Coluzzi M."/>
            <person name="della Torre A."/>
            <person name="Roth C.W."/>
            <person name="Louis C."/>
            <person name="Kalush F."/>
            <person name="Mural R.J."/>
            <person name="Myers E.W."/>
            <person name="Adams M.D."/>
            <person name="Smith H.O."/>
            <person name="Broder S."/>
            <person name="Gardner M.J."/>
            <person name="Fraser C.M."/>
            <person name="Birney E."/>
            <person name="Bork P."/>
            <person name="Brey P.T."/>
            <person name="Venter J.C."/>
            <person name="Weissenbach J."/>
            <person name="Kafatos F.C."/>
            <person name="Collins F.H."/>
            <person name="Hoffman S.L."/>
        </authorList>
    </citation>
    <scope>NUCLEOTIDE SEQUENCE [LARGE SCALE GENOMIC DNA]</scope>
    <source>
        <strain evidence="1 2">PEST</strain>
    </source>
</reference>
<name>A0A1S4H1Z2_ANOGA</name>
<dbReference type="EMBL" id="AAAB01008797">
    <property type="status" value="NOT_ANNOTATED_CDS"/>
    <property type="molecule type" value="Genomic_DNA"/>
</dbReference>